<comment type="caution">
    <text evidence="1">The sequence shown here is derived from an EMBL/GenBank/DDBJ whole genome shotgun (WGS) entry which is preliminary data.</text>
</comment>
<dbReference type="EMBL" id="NEXF01000145">
    <property type="protein sequence ID" value="PSO08045.1"/>
    <property type="molecule type" value="Genomic_DNA"/>
</dbReference>
<dbReference type="SUPFAM" id="SSF53756">
    <property type="entry name" value="UDP-Glycosyltransferase/glycogen phosphorylase"/>
    <property type="match status" value="1"/>
</dbReference>
<feature type="non-terminal residue" evidence="1">
    <location>
        <position position="78"/>
    </location>
</feature>
<gene>
    <name evidence="1" type="ORF">B9Q04_07685</name>
</gene>
<proteinExistence type="predicted"/>
<protein>
    <recommendedName>
        <fullName evidence="3">Glycosyltransferase subfamily 4-like N-terminal domain-containing protein</fullName>
    </recommendedName>
</protein>
<organism evidence="1 2">
    <name type="scientific">Candidatus Marsarchaeota G2 archaeon BE_D</name>
    <dbReference type="NCBI Taxonomy" id="1978158"/>
    <lineage>
        <taxon>Archaea</taxon>
        <taxon>Candidatus Marsarchaeota</taxon>
        <taxon>Candidatus Marsarchaeota group 2</taxon>
    </lineage>
</organism>
<name>A0A2R6CAV6_9ARCH</name>
<dbReference type="Proteomes" id="UP000242015">
    <property type="component" value="Unassembled WGS sequence"/>
</dbReference>
<evidence type="ECO:0000313" key="2">
    <source>
        <dbReference type="Proteomes" id="UP000242015"/>
    </source>
</evidence>
<evidence type="ECO:0000313" key="1">
    <source>
        <dbReference type="EMBL" id="PSO08045.1"/>
    </source>
</evidence>
<sequence length="78" mass="8443">MKLLFYGLSLGPPWVEGLRNTVRSLGRRLVERGFDVTVLSRGVGDALFDGMRYVGLNVGGEAYSENASIVLAAITRLA</sequence>
<accession>A0A2R6CAV6</accession>
<reference evidence="1 2" key="1">
    <citation type="submission" date="2017-04" db="EMBL/GenBank/DDBJ databases">
        <title>Novel microbial lineages endemic to geothermal iron-oxide mats fill important gaps in the evolutionary history of Archaea.</title>
        <authorList>
            <person name="Jay Z.J."/>
            <person name="Beam J.P."/>
            <person name="Dlakic M."/>
            <person name="Rusch D.B."/>
            <person name="Kozubal M.A."/>
            <person name="Inskeep W.P."/>
        </authorList>
    </citation>
    <scope>NUCLEOTIDE SEQUENCE [LARGE SCALE GENOMIC DNA]</scope>
    <source>
        <strain evidence="1">BE_D</strain>
    </source>
</reference>
<dbReference type="AlphaFoldDB" id="A0A2R6CAV6"/>
<evidence type="ECO:0008006" key="3">
    <source>
        <dbReference type="Google" id="ProtNLM"/>
    </source>
</evidence>